<evidence type="ECO:0000256" key="5">
    <source>
        <dbReference type="PROSITE-ProRule" id="PRU00042"/>
    </source>
</evidence>
<evidence type="ECO:0000256" key="4">
    <source>
        <dbReference type="ARBA" id="ARBA00022833"/>
    </source>
</evidence>
<feature type="domain" description="C2H2-type" evidence="6">
    <location>
        <begin position="58"/>
        <end position="81"/>
    </location>
</feature>
<organism evidence="7 8">
    <name type="scientific">Phialemonium thermophilum</name>
    <dbReference type="NCBI Taxonomy" id="223376"/>
    <lineage>
        <taxon>Eukaryota</taxon>
        <taxon>Fungi</taxon>
        <taxon>Dikarya</taxon>
        <taxon>Ascomycota</taxon>
        <taxon>Pezizomycotina</taxon>
        <taxon>Sordariomycetes</taxon>
        <taxon>Sordariomycetidae</taxon>
        <taxon>Cephalothecales</taxon>
        <taxon>Cephalothecaceae</taxon>
        <taxon>Phialemonium</taxon>
    </lineage>
</organism>
<protein>
    <recommendedName>
        <fullName evidence="6">C2H2-type domain-containing protein</fullName>
    </recommendedName>
</protein>
<dbReference type="Gene3D" id="3.30.160.60">
    <property type="entry name" value="Classic Zinc Finger"/>
    <property type="match status" value="1"/>
</dbReference>
<dbReference type="InterPro" id="IPR013087">
    <property type="entry name" value="Znf_C2H2_type"/>
</dbReference>
<dbReference type="SUPFAM" id="SSF57667">
    <property type="entry name" value="beta-beta-alpha zinc fingers"/>
    <property type="match status" value="1"/>
</dbReference>
<dbReference type="PROSITE" id="PS00028">
    <property type="entry name" value="ZINC_FINGER_C2H2_1"/>
    <property type="match status" value="2"/>
</dbReference>
<dbReference type="SMART" id="SM00355">
    <property type="entry name" value="ZnF_C2H2"/>
    <property type="match status" value="6"/>
</dbReference>
<gene>
    <name evidence="7" type="ORF">VTK73DRAFT_307</name>
</gene>
<dbReference type="PANTHER" id="PTHR24409:SF295">
    <property type="entry name" value="AZ2-RELATED"/>
    <property type="match status" value="1"/>
</dbReference>
<evidence type="ECO:0000256" key="2">
    <source>
        <dbReference type="ARBA" id="ARBA00022737"/>
    </source>
</evidence>
<dbReference type="EMBL" id="JAZHXJ010000104">
    <property type="protein sequence ID" value="KAL1874430.1"/>
    <property type="molecule type" value="Genomic_DNA"/>
</dbReference>
<dbReference type="PROSITE" id="PS50157">
    <property type="entry name" value="ZINC_FINGER_C2H2_2"/>
    <property type="match status" value="3"/>
</dbReference>
<keyword evidence="1" id="KW-0479">Metal-binding</keyword>
<evidence type="ECO:0000256" key="3">
    <source>
        <dbReference type="ARBA" id="ARBA00022771"/>
    </source>
</evidence>
<evidence type="ECO:0000256" key="1">
    <source>
        <dbReference type="ARBA" id="ARBA00022723"/>
    </source>
</evidence>
<keyword evidence="3 5" id="KW-0863">Zinc-finger</keyword>
<proteinExistence type="predicted"/>
<evidence type="ECO:0000313" key="7">
    <source>
        <dbReference type="EMBL" id="KAL1874430.1"/>
    </source>
</evidence>
<keyword evidence="2" id="KW-0677">Repeat</keyword>
<feature type="domain" description="C2H2-type" evidence="6">
    <location>
        <begin position="82"/>
        <end position="109"/>
    </location>
</feature>
<evidence type="ECO:0000313" key="8">
    <source>
        <dbReference type="Proteomes" id="UP001586593"/>
    </source>
</evidence>
<name>A0ABR3XF70_9PEZI</name>
<accession>A0ABR3XF70</accession>
<dbReference type="Pfam" id="PF00096">
    <property type="entry name" value="zf-C2H2"/>
    <property type="match status" value="1"/>
</dbReference>
<comment type="caution">
    <text evidence="7">The sequence shown here is derived from an EMBL/GenBank/DDBJ whole genome shotgun (WGS) entry which is preliminary data.</text>
</comment>
<evidence type="ECO:0000259" key="6">
    <source>
        <dbReference type="PROSITE" id="PS50157"/>
    </source>
</evidence>
<dbReference type="Proteomes" id="UP001586593">
    <property type="component" value="Unassembled WGS sequence"/>
</dbReference>
<dbReference type="PANTHER" id="PTHR24409">
    <property type="entry name" value="ZINC FINGER PROTEIN 142"/>
    <property type="match status" value="1"/>
</dbReference>
<keyword evidence="4" id="KW-0862">Zinc</keyword>
<dbReference type="InterPro" id="IPR036236">
    <property type="entry name" value="Znf_C2H2_sf"/>
</dbReference>
<feature type="domain" description="C2H2-type" evidence="6">
    <location>
        <begin position="164"/>
        <end position="191"/>
    </location>
</feature>
<keyword evidence="8" id="KW-1185">Reference proteome</keyword>
<sequence length="209" mass="24264">MSNRHAYCQRCQRSFDSLSAKRQHVLASSRHHICPECPQELDFDTDDDLDHHLKTIHHCCTECQRLFNSASQLTQHDISQHNMCDICERCFENPTNLRNHRRSHEAKNVICFGCSKKFRSSSAMLLHLETGYCESGVDEEEVTSLALQCYHSKHYTCYDDEYDFKCPTCDTPFAAISGLFQHVESHACNEDLTEQSSLVKFLRFLYTQI</sequence>
<reference evidence="7 8" key="1">
    <citation type="journal article" date="2024" name="Commun. Biol.">
        <title>Comparative genomic analysis of thermophilic fungi reveals convergent evolutionary adaptations and gene losses.</title>
        <authorList>
            <person name="Steindorff A.S."/>
            <person name="Aguilar-Pontes M.V."/>
            <person name="Robinson A.J."/>
            <person name="Andreopoulos B."/>
            <person name="LaButti K."/>
            <person name="Kuo A."/>
            <person name="Mondo S."/>
            <person name="Riley R."/>
            <person name="Otillar R."/>
            <person name="Haridas S."/>
            <person name="Lipzen A."/>
            <person name="Grimwood J."/>
            <person name="Schmutz J."/>
            <person name="Clum A."/>
            <person name="Reid I.D."/>
            <person name="Moisan M.C."/>
            <person name="Butler G."/>
            <person name="Nguyen T.T.M."/>
            <person name="Dewar K."/>
            <person name="Conant G."/>
            <person name="Drula E."/>
            <person name="Henrissat B."/>
            <person name="Hansel C."/>
            <person name="Singer S."/>
            <person name="Hutchinson M.I."/>
            <person name="de Vries R.P."/>
            <person name="Natvig D.O."/>
            <person name="Powell A.J."/>
            <person name="Tsang A."/>
            <person name="Grigoriev I.V."/>
        </authorList>
    </citation>
    <scope>NUCLEOTIDE SEQUENCE [LARGE SCALE GENOMIC DNA]</scope>
    <source>
        <strain evidence="7 8">ATCC 24622</strain>
    </source>
</reference>